<dbReference type="Proteomes" id="UP001610335">
    <property type="component" value="Unassembled WGS sequence"/>
</dbReference>
<comment type="caution">
    <text evidence="2">The sequence shown here is derived from an EMBL/GenBank/DDBJ whole genome shotgun (WGS) entry which is preliminary data.</text>
</comment>
<proteinExistence type="predicted"/>
<name>A0ABR4INE3_9EURO</name>
<protein>
    <submittedName>
        <fullName evidence="2">Uncharacterized protein</fullName>
    </submittedName>
</protein>
<gene>
    <name evidence="2" type="ORF">BDW59DRAFT_142434</name>
</gene>
<feature type="non-terminal residue" evidence="2">
    <location>
        <position position="1"/>
    </location>
</feature>
<evidence type="ECO:0000313" key="2">
    <source>
        <dbReference type="EMBL" id="KAL2829283.1"/>
    </source>
</evidence>
<keyword evidence="1" id="KW-1133">Transmembrane helix</keyword>
<reference evidence="2 3" key="1">
    <citation type="submission" date="2024-07" db="EMBL/GenBank/DDBJ databases">
        <title>Section-level genome sequencing and comparative genomics of Aspergillus sections Usti and Cavernicolus.</title>
        <authorList>
            <consortium name="Lawrence Berkeley National Laboratory"/>
            <person name="Nybo J.L."/>
            <person name="Vesth T.C."/>
            <person name="Theobald S."/>
            <person name="Frisvad J.C."/>
            <person name="Larsen T.O."/>
            <person name="Kjaerboelling I."/>
            <person name="Rothschild-Mancinelli K."/>
            <person name="Lyhne E.K."/>
            <person name="Kogle M.E."/>
            <person name="Barry K."/>
            <person name="Clum A."/>
            <person name="Na H."/>
            <person name="Ledsgaard L."/>
            <person name="Lin J."/>
            <person name="Lipzen A."/>
            <person name="Kuo A."/>
            <person name="Riley R."/>
            <person name="Mondo S."/>
            <person name="LaButti K."/>
            <person name="Haridas S."/>
            <person name="Pangalinan J."/>
            <person name="Salamov A.A."/>
            <person name="Simmons B.A."/>
            <person name="Magnuson J.K."/>
            <person name="Chen J."/>
            <person name="Drula E."/>
            <person name="Henrissat B."/>
            <person name="Wiebenga A."/>
            <person name="Lubbers R.J."/>
            <person name="Gomes A.C."/>
            <person name="Makela M.R."/>
            <person name="Stajich J."/>
            <person name="Grigoriev I.V."/>
            <person name="Mortensen U.H."/>
            <person name="De vries R.P."/>
            <person name="Baker S.E."/>
            <person name="Andersen M.R."/>
        </authorList>
    </citation>
    <scope>NUCLEOTIDE SEQUENCE [LARGE SCALE GENOMIC DNA]</scope>
    <source>
        <strain evidence="2 3">CBS 600.67</strain>
    </source>
</reference>
<evidence type="ECO:0000313" key="3">
    <source>
        <dbReference type="Proteomes" id="UP001610335"/>
    </source>
</evidence>
<evidence type="ECO:0000256" key="1">
    <source>
        <dbReference type="SAM" id="Phobius"/>
    </source>
</evidence>
<organism evidence="2 3">
    <name type="scientific">Aspergillus cavernicola</name>
    <dbReference type="NCBI Taxonomy" id="176166"/>
    <lineage>
        <taxon>Eukaryota</taxon>
        <taxon>Fungi</taxon>
        <taxon>Dikarya</taxon>
        <taxon>Ascomycota</taxon>
        <taxon>Pezizomycotina</taxon>
        <taxon>Eurotiomycetes</taxon>
        <taxon>Eurotiomycetidae</taxon>
        <taxon>Eurotiales</taxon>
        <taxon>Aspergillaceae</taxon>
        <taxon>Aspergillus</taxon>
        <taxon>Aspergillus subgen. Nidulantes</taxon>
    </lineage>
</organism>
<keyword evidence="1" id="KW-0812">Transmembrane</keyword>
<sequence>LLRFLPAFFDLLLKRLPYLLLNPFQFSLLSCLLILLVFLCLFLLPTLHNL</sequence>
<dbReference type="EMBL" id="JBFXLS010000017">
    <property type="protein sequence ID" value="KAL2829283.1"/>
    <property type="molecule type" value="Genomic_DNA"/>
</dbReference>
<keyword evidence="1" id="KW-0472">Membrane</keyword>
<feature type="transmembrane region" description="Helical" evidence="1">
    <location>
        <begin position="20"/>
        <end position="44"/>
    </location>
</feature>
<keyword evidence="3" id="KW-1185">Reference proteome</keyword>
<accession>A0ABR4INE3</accession>